<comment type="caution">
    <text evidence="2">The sequence shown here is derived from an EMBL/GenBank/DDBJ whole genome shotgun (WGS) entry which is preliminary data.</text>
</comment>
<evidence type="ECO:0000313" key="2">
    <source>
        <dbReference type="EMBL" id="PRP82729.1"/>
    </source>
</evidence>
<feature type="region of interest" description="Disordered" evidence="1">
    <location>
        <begin position="1"/>
        <end position="26"/>
    </location>
</feature>
<keyword evidence="3" id="KW-1185">Reference proteome</keyword>
<accession>A0A2P6NFI9</accession>
<reference evidence="2 3" key="1">
    <citation type="journal article" date="2018" name="Genome Biol. Evol.">
        <title>Multiple Roots of Fruiting Body Formation in Amoebozoa.</title>
        <authorList>
            <person name="Hillmann F."/>
            <person name="Forbes G."/>
            <person name="Novohradska S."/>
            <person name="Ferling I."/>
            <person name="Riege K."/>
            <person name="Groth M."/>
            <person name="Westermann M."/>
            <person name="Marz M."/>
            <person name="Spaller T."/>
            <person name="Winckler T."/>
            <person name="Schaap P."/>
            <person name="Glockner G."/>
        </authorList>
    </citation>
    <scope>NUCLEOTIDE SEQUENCE [LARGE SCALE GENOMIC DNA]</scope>
    <source>
        <strain evidence="2 3">Jena</strain>
    </source>
</reference>
<name>A0A2P6NFI9_9EUKA</name>
<dbReference type="AlphaFoldDB" id="A0A2P6NFI9"/>
<dbReference type="InParanoid" id="A0A2P6NFI9"/>
<proteinExistence type="predicted"/>
<gene>
    <name evidence="2" type="ORF">PROFUN_09991</name>
</gene>
<evidence type="ECO:0000313" key="3">
    <source>
        <dbReference type="Proteomes" id="UP000241769"/>
    </source>
</evidence>
<dbReference type="EMBL" id="MDYQ01000097">
    <property type="protein sequence ID" value="PRP82729.1"/>
    <property type="molecule type" value="Genomic_DNA"/>
</dbReference>
<evidence type="ECO:0000256" key="1">
    <source>
        <dbReference type="SAM" id="MobiDB-lite"/>
    </source>
</evidence>
<feature type="compositionally biased region" description="Basic and acidic residues" evidence="1">
    <location>
        <begin position="7"/>
        <end position="20"/>
    </location>
</feature>
<sequence length="89" mass="9888">MSALWSQDKEPKLRLDETTKGDGSVGHPLIVRLRTVVHPKNADNNLSTVGEVESGDQDSNFFRSCQGRTARSDSIFFQTQLTKPSIPQD</sequence>
<organism evidence="2 3">
    <name type="scientific">Planoprotostelium fungivorum</name>
    <dbReference type="NCBI Taxonomy" id="1890364"/>
    <lineage>
        <taxon>Eukaryota</taxon>
        <taxon>Amoebozoa</taxon>
        <taxon>Evosea</taxon>
        <taxon>Variosea</taxon>
        <taxon>Cavosteliida</taxon>
        <taxon>Cavosteliaceae</taxon>
        <taxon>Planoprotostelium</taxon>
    </lineage>
</organism>
<protein>
    <submittedName>
        <fullName evidence="2">Uncharacterized protein</fullName>
    </submittedName>
</protein>
<dbReference type="Proteomes" id="UP000241769">
    <property type="component" value="Unassembled WGS sequence"/>
</dbReference>